<dbReference type="Pfam" id="PF01575">
    <property type="entry name" value="MaoC_dehydratas"/>
    <property type="match status" value="1"/>
</dbReference>
<dbReference type="Proteomes" id="UP000824890">
    <property type="component" value="Unassembled WGS sequence"/>
</dbReference>
<feature type="region of interest" description="Disordered" evidence="8">
    <location>
        <begin position="432"/>
        <end position="452"/>
    </location>
</feature>
<feature type="compositionally biased region" description="Low complexity" evidence="8">
    <location>
        <begin position="397"/>
        <end position="407"/>
    </location>
</feature>
<keyword evidence="7" id="KW-0539">Nucleus</keyword>
<protein>
    <recommendedName>
        <fullName evidence="7">Adenylate kinase isoenzyme 6 homolog</fullName>
        <shortName evidence="7">AK6</shortName>
        <ecNumber evidence="7">2.7.4.3</ecNumber>
    </recommendedName>
    <alternativeName>
        <fullName evidence="7">Dual activity adenylate kinase/ATPase</fullName>
        <shortName evidence="7">AK/ATPase</shortName>
    </alternativeName>
</protein>
<dbReference type="EMBL" id="JAGKQM010000019">
    <property type="protein sequence ID" value="KAH0860146.1"/>
    <property type="molecule type" value="Genomic_DNA"/>
</dbReference>
<keyword evidence="7" id="KW-0963">Cytoplasm</keyword>
<keyword evidence="2 7" id="KW-0698">rRNA processing</keyword>
<evidence type="ECO:0000256" key="1">
    <source>
        <dbReference type="ARBA" id="ARBA00022517"/>
    </source>
</evidence>
<keyword evidence="1 7" id="KW-0690">Ribosome biogenesis</keyword>
<feature type="region of interest" description="NMPbind" evidence="7">
    <location>
        <begin position="80"/>
        <end position="103"/>
    </location>
</feature>
<dbReference type="InterPro" id="IPR002539">
    <property type="entry name" value="MaoC-like_dom"/>
</dbReference>
<accession>A0ABQ7XW52</accession>
<dbReference type="HAMAP" id="MF_00039">
    <property type="entry name" value="Adenylate_kinase_AK6"/>
    <property type="match status" value="1"/>
</dbReference>
<evidence type="ECO:0000256" key="8">
    <source>
        <dbReference type="SAM" id="MobiDB-lite"/>
    </source>
</evidence>
<reference evidence="10 11" key="1">
    <citation type="submission" date="2021-05" db="EMBL/GenBank/DDBJ databases">
        <title>Genome Assembly of Synthetic Allotetraploid Brassica napus Reveals Homoeologous Exchanges between Subgenomes.</title>
        <authorList>
            <person name="Davis J.T."/>
        </authorList>
    </citation>
    <scope>NUCLEOTIDE SEQUENCE [LARGE SCALE GENOMIC DNA]</scope>
    <source>
        <strain evidence="11">cv. Da-Ae</strain>
        <tissue evidence="10">Seedling</tissue>
    </source>
</reference>
<dbReference type="SUPFAM" id="SSF54637">
    <property type="entry name" value="Thioesterase/thiol ester dehydrase-isomerase"/>
    <property type="match status" value="1"/>
</dbReference>
<organism evidence="10 11">
    <name type="scientific">Brassica napus</name>
    <name type="common">Rape</name>
    <dbReference type="NCBI Taxonomy" id="3708"/>
    <lineage>
        <taxon>Eukaryota</taxon>
        <taxon>Viridiplantae</taxon>
        <taxon>Streptophyta</taxon>
        <taxon>Embryophyta</taxon>
        <taxon>Tracheophyta</taxon>
        <taxon>Spermatophyta</taxon>
        <taxon>Magnoliopsida</taxon>
        <taxon>eudicotyledons</taxon>
        <taxon>Gunneridae</taxon>
        <taxon>Pentapetalae</taxon>
        <taxon>rosids</taxon>
        <taxon>malvids</taxon>
        <taxon>Brassicales</taxon>
        <taxon>Brassicaceae</taxon>
        <taxon>Brassiceae</taxon>
        <taxon>Brassica</taxon>
    </lineage>
</organism>
<keyword evidence="3 7" id="KW-0808">Transferase</keyword>
<comment type="similarity">
    <text evidence="7">Belongs to the adenylate kinase family. AK6 subfamily.</text>
</comment>
<name>A0ABQ7XW52_BRANA</name>
<dbReference type="EC" id="2.7.4.3" evidence="7"/>
<feature type="region of interest" description="Disordered" evidence="8">
    <location>
        <begin position="40"/>
        <end position="63"/>
    </location>
</feature>
<dbReference type="InterPro" id="IPR027417">
    <property type="entry name" value="P-loop_NTPase"/>
</dbReference>
<comment type="caution">
    <text evidence="10">The sequence shown here is derived from an EMBL/GenBank/DDBJ whole genome shotgun (WGS) entry which is preliminary data.</text>
</comment>
<dbReference type="Pfam" id="PF13238">
    <property type="entry name" value="AAA_18"/>
    <property type="match status" value="1"/>
</dbReference>
<dbReference type="Gene3D" id="3.40.50.300">
    <property type="entry name" value="P-loop containing nucleotide triphosphate hydrolases"/>
    <property type="match status" value="1"/>
</dbReference>
<feature type="region of interest" description="Disordered" evidence="8">
    <location>
        <begin position="382"/>
        <end position="412"/>
    </location>
</feature>
<evidence type="ECO:0000256" key="5">
    <source>
        <dbReference type="ARBA" id="ARBA00022777"/>
    </source>
</evidence>
<sequence>MNAREKNPTLLSSFTPSKNYAGGEAKTLLRLAERIVSMAEGANNGTRRPRPNLLITGTPGTGKSTTASALAEATNFRYICVGDLVKEKNLHDGWDDQFECHVINEDLVCDELEDVMEGGGVIVDYHGCDFFPERWFDRVVVLQTENSVLYDRLTKRGYSGTKLTNNIECEIFQVLLEEARDSYQEEIVIALQSDTIEDISDNVASKAMLAQTFLPRNVLVSRCFSSVTSKTLKVGDILREARVHSSEDVKSYAEVSHDWNPLHFDQELARKAGFENRLVHGMLVSSLFPRIISSHFPGAVYVSQNLHFRSPVYIGDEILCLVQATALRETKNKYIVRFSTKCIKNHNELVVLDGEATAILPSLELRQPSIGYNLMWVVRPPKSSKENHHPTNVVTISSSSPSSPLSSGQALKNGDAGEIEIRIVIPRSPNSTHLEIEGRNNSKLLANGSPVS</sequence>
<evidence type="ECO:0000256" key="3">
    <source>
        <dbReference type="ARBA" id="ARBA00022679"/>
    </source>
</evidence>
<keyword evidence="6 7" id="KW-0067">ATP-binding</keyword>
<evidence type="ECO:0000259" key="9">
    <source>
        <dbReference type="Pfam" id="PF01575"/>
    </source>
</evidence>
<feature type="binding site" evidence="7">
    <location>
        <position position="62"/>
    </location>
    <ligand>
        <name>ATP</name>
        <dbReference type="ChEBI" id="CHEBI:30616"/>
    </ligand>
</feature>
<evidence type="ECO:0000313" key="11">
    <source>
        <dbReference type="Proteomes" id="UP000824890"/>
    </source>
</evidence>
<comment type="catalytic activity">
    <reaction evidence="7">
        <text>AMP + ATP = 2 ADP</text>
        <dbReference type="Rhea" id="RHEA:12973"/>
        <dbReference type="ChEBI" id="CHEBI:30616"/>
        <dbReference type="ChEBI" id="CHEBI:456215"/>
        <dbReference type="ChEBI" id="CHEBI:456216"/>
        <dbReference type="EC" id="2.7.4.3"/>
    </reaction>
</comment>
<dbReference type="SUPFAM" id="SSF52540">
    <property type="entry name" value="P-loop containing nucleoside triphosphate hydrolases"/>
    <property type="match status" value="1"/>
</dbReference>
<feature type="binding site" evidence="7">
    <location>
        <position position="64"/>
    </location>
    <ligand>
        <name>ATP</name>
        <dbReference type="ChEBI" id="CHEBI:30616"/>
    </ligand>
</feature>
<evidence type="ECO:0000256" key="6">
    <source>
        <dbReference type="ARBA" id="ARBA00022840"/>
    </source>
</evidence>
<comment type="catalytic activity">
    <reaction evidence="7">
        <text>ATP + H2O = ADP + phosphate + H(+)</text>
        <dbReference type="Rhea" id="RHEA:13065"/>
        <dbReference type="ChEBI" id="CHEBI:15377"/>
        <dbReference type="ChEBI" id="CHEBI:15378"/>
        <dbReference type="ChEBI" id="CHEBI:30616"/>
        <dbReference type="ChEBI" id="CHEBI:43474"/>
        <dbReference type="ChEBI" id="CHEBI:456216"/>
    </reaction>
</comment>
<dbReference type="PANTHER" id="PTHR12595">
    <property type="entry name" value="POS9-ACTIVATING FACTOR FAP7-RELATED"/>
    <property type="match status" value="1"/>
</dbReference>
<dbReference type="Gene3D" id="3.10.129.10">
    <property type="entry name" value="Hotdog Thioesterase"/>
    <property type="match status" value="1"/>
</dbReference>
<feature type="binding site" evidence="7">
    <location>
        <position position="65"/>
    </location>
    <ligand>
        <name>ATP</name>
        <dbReference type="ChEBI" id="CHEBI:30616"/>
    </ligand>
</feature>
<feature type="compositionally biased region" description="Polar residues" evidence="8">
    <location>
        <begin position="441"/>
        <end position="452"/>
    </location>
</feature>
<feature type="binding site" evidence="7">
    <location>
        <position position="60"/>
    </location>
    <ligand>
        <name>ATP</name>
        <dbReference type="ChEBI" id="CHEBI:30616"/>
    </ligand>
</feature>
<evidence type="ECO:0000256" key="2">
    <source>
        <dbReference type="ARBA" id="ARBA00022552"/>
    </source>
</evidence>
<keyword evidence="5 7" id="KW-0418">Kinase</keyword>
<proteinExistence type="inferred from homology"/>
<evidence type="ECO:0000256" key="7">
    <source>
        <dbReference type="HAMAP-Rule" id="MF_03173"/>
    </source>
</evidence>
<feature type="region of interest" description="LID" evidence="7">
    <location>
        <begin position="155"/>
        <end position="165"/>
    </location>
</feature>
<comment type="caution">
    <text evidence="7">Lacks conserved residue(s) required for the propagation of feature annotation.</text>
</comment>
<feature type="binding site" evidence="7">
    <location>
        <position position="156"/>
    </location>
    <ligand>
        <name>ATP</name>
        <dbReference type="ChEBI" id="CHEBI:30616"/>
    </ligand>
</feature>
<comment type="function">
    <text evidence="7">Broad-specificity nucleoside monophosphate (NMP) kinase that catalyzes the reversible transfer of the terminal phosphate group between nucleoside triphosphates and monophosphates. Has also ATPase activity. Involved in the late cytoplasmic maturation steps of the 40S ribosomal particles, specifically 18S rRNA maturation. While NMP activity is not required for ribosome maturation, ATPase activity is. Associates transiently with small ribosomal subunit protein uS11. ATP hydrolysis breaks the interaction with uS11. May temporarily remove uS11 from the ribosome to enable a conformational change of the ribosomal RNA that is needed for the final maturation step of the small ribosomal subunit. Its NMP activity may have a role in nuclear energy homeostasis.</text>
</comment>
<comment type="subcellular location">
    <subcellularLocation>
        <location evidence="7">Cytoplasm</location>
    </subcellularLocation>
    <subcellularLocation>
        <location evidence="7">Nucleus</location>
    </subcellularLocation>
</comment>
<feature type="binding site" evidence="7">
    <location>
        <position position="63"/>
    </location>
    <ligand>
        <name>ATP</name>
        <dbReference type="ChEBI" id="CHEBI:30616"/>
    </ligand>
</feature>
<evidence type="ECO:0000256" key="4">
    <source>
        <dbReference type="ARBA" id="ARBA00022741"/>
    </source>
</evidence>
<dbReference type="InterPro" id="IPR029069">
    <property type="entry name" value="HotDog_dom_sf"/>
</dbReference>
<evidence type="ECO:0000313" key="10">
    <source>
        <dbReference type="EMBL" id="KAH0860146.1"/>
    </source>
</evidence>
<keyword evidence="11" id="KW-1185">Reference proteome</keyword>
<dbReference type="CDD" id="cd03449">
    <property type="entry name" value="R_hydratase"/>
    <property type="match status" value="1"/>
</dbReference>
<dbReference type="InterPro" id="IPR020618">
    <property type="entry name" value="Adenyl_kinase_AK6"/>
</dbReference>
<gene>
    <name evidence="10" type="ORF">HID58_088407</name>
</gene>
<comment type="subunit">
    <text evidence="7">Interacts with small ribosomal subunit protein uS11. Not a structural component of 43S pre-ribosomes, but transiently interacts with them by binding to uS11.</text>
</comment>
<keyword evidence="4 7" id="KW-0547">Nucleotide-binding</keyword>
<dbReference type="PANTHER" id="PTHR12595:SF0">
    <property type="entry name" value="ADENYLATE KINASE ISOENZYME 6"/>
    <property type="match status" value="1"/>
</dbReference>
<feature type="domain" description="MaoC-like" evidence="9">
    <location>
        <begin position="242"/>
        <end position="333"/>
    </location>
</feature>